<dbReference type="GO" id="GO:0000139">
    <property type="term" value="C:Golgi membrane"/>
    <property type="evidence" value="ECO:0007669"/>
    <property type="project" value="UniProtKB-SubCell"/>
</dbReference>
<dbReference type="GO" id="GO:0004653">
    <property type="term" value="F:polypeptide N-acetylgalactosaminyltransferase activity"/>
    <property type="evidence" value="ECO:0007669"/>
    <property type="project" value="UniProtKB-ARBA"/>
</dbReference>
<evidence type="ECO:0000256" key="5">
    <source>
        <dbReference type="ARBA" id="ARBA00022676"/>
    </source>
</evidence>
<evidence type="ECO:0000256" key="1">
    <source>
        <dbReference type="ARBA" id="ARBA00001936"/>
    </source>
</evidence>
<keyword evidence="9 16" id="KW-0430">Lectin</keyword>
<evidence type="ECO:0000256" key="9">
    <source>
        <dbReference type="ARBA" id="ARBA00022734"/>
    </source>
</evidence>
<evidence type="ECO:0000313" key="19">
    <source>
        <dbReference type="Proteomes" id="UP000318571"/>
    </source>
</evidence>
<evidence type="ECO:0000256" key="12">
    <source>
        <dbReference type="ARBA" id="ARBA00023034"/>
    </source>
</evidence>
<dbReference type="AlphaFoldDB" id="A0A553NBF7"/>
<dbReference type="Gene3D" id="3.90.550.10">
    <property type="entry name" value="Spore Coat Polysaccharide Biosynthesis Protein SpsA, Chain A"/>
    <property type="match status" value="1"/>
</dbReference>
<keyword evidence="7 16" id="KW-0812">Transmembrane</keyword>
<comment type="subcellular location">
    <subcellularLocation>
        <location evidence="2 16">Golgi apparatus membrane</location>
        <topology evidence="2 16">Single-pass type II membrane protein</topology>
    </subcellularLocation>
</comment>
<keyword evidence="15 16" id="KW-0464">Manganese</keyword>
<dbReference type="GO" id="GO:0030246">
    <property type="term" value="F:carbohydrate binding"/>
    <property type="evidence" value="ECO:0007669"/>
    <property type="project" value="UniProtKB-KW"/>
</dbReference>
<evidence type="ECO:0000256" key="11">
    <source>
        <dbReference type="ARBA" id="ARBA00022989"/>
    </source>
</evidence>
<keyword evidence="12 16" id="KW-0333">Golgi apparatus</keyword>
<dbReference type="InterPro" id="IPR000772">
    <property type="entry name" value="Ricin_B_lectin"/>
</dbReference>
<dbReference type="Proteomes" id="UP000318571">
    <property type="component" value="Chromosome 10"/>
</dbReference>
<dbReference type="Gene3D" id="2.80.10.50">
    <property type="match status" value="1"/>
</dbReference>
<feature type="domain" description="Ricin B lectin" evidence="17">
    <location>
        <begin position="485"/>
        <end position="617"/>
    </location>
</feature>
<sequence length="625" mass="71605">MGMMRQTRKRIIWIASIFAIFIVIYLKYDKTESSKLFPFDANRDLRRSQDLVDESDVARHLKSDSKQSEYIDKKGMHVVVGRYVGESMDKDQKFTQNELNANRYKPVDGVGEHGEPVYLKDSETIQSKRLWHINKFNIMASDRISVNRSVPDVRKSVCVERKYETDRLLDTSVVIVFHNEAWSTLMRTVHSVINRSPRENLREIILVDDASNRTFLQRSLDQDVQHLSVPVKVVRTGSRVGLIQARLMGAKVAKAKVLLFLDAHCETTPGWLEPLLARIHESRTAVVCPVIDIISDDNFSYVKAFSLHWGAFNWEMHFRWFTMSKNALEQYKLDQTAPYKTPVMAGGLFAIDRDYFYELGSYDPKMDIWGGENLELSFRTWMCGGSVEIVPCSHVGHIFRKASPYDFPRKGGVGAVLHTNLARVALVWMDDMAEFFFKINPFANKASKAQDVSERKALREKLQCKDFAWYLENVWPQHFFPTKGRELGYFQHRTSGQCVQKPFHGSSGSNQPSGSAVLGECFSNFALNQLVVMSQEGFIMGDESVCLDSPMAHEVDATVRFQACVEIERQKWSYDRSRRVLVHVKSGKCLSHPTAGTSDVLTLQDCSGRSDQQWVFNPEKWRDDA</sequence>
<dbReference type="InterPro" id="IPR045885">
    <property type="entry name" value="GalNAc-T"/>
</dbReference>
<keyword evidence="13 16" id="KW-0472">Membrane</keyword>
<keyword evidence="10" id="KW-0735">Signal-anchor</keyword>
<evidence type="ECO:0000256" key="4">
    <source>
        <dbReference type="ARBA" id="ARBA00005680"/>
    </source>
</evidence>
<dbReference type="PANTHER" id="PTHR11675:SF118">
    <property type="entry name" value="POLYPEPTIDE N-ACETYLGALACTOSAMINYLTRANSFERASE 3"/>
    <property type="match status" value="1"/>
</dbReference>
<evidence type="ECO:0000256" key="2">
    <source>
        <dbReference type="ARBA" id="ARBA00004323"/>
    </source>
</evidence>
<evidence type="ECO:0000256" key="8">
    <source>
        <dbReference type="ARBA" id="ARBA00022723"/>
    </source>
</evidence>
<dbReference type="SUPFAM" id="SSF50370">
    <property type="entry name" value="Ricin B-like lectins"/>
    <property type="match status" value="1"/>
</dbReference>
<evidence type="ECO:0000313" key="18">
    <source>
        <dbReference type="EMBL" id="TRY62758.1"/>
    </source>
</evidence>
<keyword evidence="5 16" id="KW-0328">Glycosyltransferase</keyword>
<dbReference type="OMA" id="TDEHLCL"/>
<dbReference type="Pfam" id="PF00535">
    <property type="entry name" value="Glycos_transf_2"/>
    <property type="match status" value="1"/>
</dbReference>
<evidence type="ECO:0000256" key="3">
    <source>
        <dbReference type="ARBA" id="ARBA00004922"/>
    </source>
</evidence>
<dbReference type="STRING" id="6832.A0A553NBF7"/>
<name>A0A553NBF7_TIGCA</name>
<keyword evidence="6 16" id="KW-0808">Transferase</keyword>
<dbReference type="Pfam" id="PF00652">
    <property type="entry name" value="Ricin_B_lectin"/>
    <property type="match status" value="1"/>
</dbReference>
<dbReference type="InterPro" id="IPR029044">
    <property type="entry name" value="Nucleotide-diphossugar_trans"/>
</dbReference>
<dbReference type="InterPro" id="IPR035992">
    <property type="entry name" value="Ricin_B-like_lectins"/>
</dbReference>
<comment type="similarity">
    <text evidence="4 16">Belongs to the glycosyltransferase 2 family. GalNAc-T subfamily.</text>
</comment>
<feature type="transmembrane region" description="Helical" evidence="16">
    <location>
        <begin position="12"/>
        <end position="28"/>
    </location>
</feature>
<keyword evidence="11 16" id="KW-1133">Transmembrane helix</keyword>
<keyword evidence="14 16" id="KW-1015">Disulfide bond</keyword>
<dbReference type="OrthoDB" id="330637at2759"/>
<evidence type="ECO:0000256" key="7">
    <source>
        <dbReference type="ARBA" id="ARBA00022692"/>
    </source>
</evidence>
<dbReference type="FunFam" id="3.90.550.10:FF:000021">
    <property type="entry name" value="Polypeptide N-acetylgalactosaminyltransferase"/>
    <property type="match status" value="1"/>
</dbReference>
<dbReference type="UniPathway" id="UPA00378"/>
<dbReference type="EC" id="2.4.1.-" evidence="16"/>
<dbReference type="PROSITE" id="PS50231">
    <property type="entry name" value="RICIN_B_LECTIN"/>
    <property type="match status" value="1"/>
</dbReference>
<accession>A0A553NBF7</accession>
<dbReference type="GO" id="GO:0046872">
    <property type="term" value="F:metal ion binding"/>
    <property type="evidence" value="ECO:0007669"/>
    <property type="project" value="UniProtKB-KW"/>
</dbReference>
<comment type="caution">
    <text evidence="18">The sequence shown here is derived from an EMBL/GenBank/DDBJ whole genome shotgun (WGS) entry which is preliminary data.</text>
</comment>
<keyword evidence="19" id="KW-1185">Reference proteome</keyword>
<dbReference type="PANTHER" id="PTHR11675">
    <property type="entry name" value="N-ACETYLGALACTOSAMINYLTRANSFERASE"/>
    <property type="match status" value="1"/>
</dbReference>
<dbReference type="InterPro" id="IPR001173">
    <property type="entry name" value="Glyco_trans_2-like"/>
</dbReference>
<dbReference type="GO" id="GO:0006493">
    <property type="term" value="P:protein O-linked glycosylation"/>
    <property type="evidence" value="ECO:0007669"/>
    <property type="project" value="TreeGrafter"/>
</dbReference>
<protein>
    <recommendedName>
        <fullName evidence="16">Polypeptide N-acetylgalactosaminyltransferase</fullName>
        <ecNumber evidence="16">2.4.1.-</ecNumber>
    </recommendedName>
    <alternativeName>
        <fullName evidence="16">Protein-UDP acetylgalactosaminyltransferase</fullName>
    </alternativeName>
</protein>
<evidence type="ECO:0000259" key="17">
    <source>
        <dbReference type="SMART" id="SM00458"/>
    </source>
</evidence>
<organism evidence="18 19">
    <name type="scientific">Tigriopus californicus</name>
    <name type="common">Marine copepod</name>
    <dbReference type="NCBI Taxonomy" id="6832"/>
    <lineage>
        <taxon>Eukaryota</taxon>
        <taxon>Metazoa</taxon>
        <taxon>Ecdysozoa</taxon>
        <taxon>Arthropoda</taxon>
        <taxon>Crustacea</taxon>
        <taxon>Multicrustacea</taxon>
        <taxon>Hexanauplia</taxon>
        <taxon>Copepoda</taxon>
        <taxon>Harpacticoida</taxon>
        <taxon>Harpacticidae</taxon>
        <taxon>Tigriopus</taxon>
    </lineage>
</organism>
<comment type="cofactor">
    <cofactor evidence="1 16">
        <name>Mn(2+)</name>
        <dbReference type="ChEBI" id="CHEBI:29035"/>
    </cofactor>
</comment>
<gene>
    <name evidence="18" type="ORF">TCAL_10996</name>
</gene>
<comment type="pathway">
    <text evidence="3 16">Protein modification; protein glycosylation.</text>
</comment>
<evidence type="ECO:0000256" key="16">
    <source>
        <dbReference type="RuleBase" id="RU361242"/>
    </source>
</evidence>
<dbReference type="CDD" id="cd02510">
    <property type="entry name" value="pp-GalNAc-T"/>
    <property type="match status" value="1"/>
</dbReference>
<dbReference type="SMART" id="SM00458">
    <property type="entry name" value="RICIN"/>
    <property type="match status" value="1"/>
</dbReference>
<keyword evidence="8" id="KW-0479">Metal-binding</keyword>
<evidence type="ECO:0000256" key="15">
    <source>
        <dbReference type="ARBA" id="ARBA00023211"/>
    </source>
</evidence>
<evidence type="ECO:0000256" key="10">
    <source>
        <dbReference type="ARBA" id="ARBA00022968"/>
    </source>
</evidence>
<dbReference type="SUPFAM" id="SSF53448">
    <property type="entry name" value="Nucleotide-diphospho-sugar transferases"/>
    <property type="match status" value="1"/>
</dbReference>
<evidence type="ECO:0000256" key="13">
    <source>
        <dbReference type="ARBA" id="ARBA00023136"/>
    </source>
</evidence>
<proteinExistence type="inferred from homology"/>
<reference evidence="18 19" key="1">
    <citation type="journal article" date="2018" name="Nat. Ecol. Evol.">
        <title>Genomic signatures of mitonuclear coevolution across populations of Tigriopus californicus.</title>
        <authorList>
            <person name="Barreto F.S."/>
            <person name="Watson E.T."/>
            <person name="Lima T.G."/>
            <person name="Willett C.S."/>
            <person name="Edmands S."/>
            <person name="Li W."/>
            <person name="Burton R.S."/>
        </authorList>
    </citation>
    <scope>NUCLEOTIDE SEQUENCE [LARGE SCALE GENOMIC DNA]</scope>
    <source>
        <strain evidence="18 19">San Diego</strain>
    </source>
</reference>
<dbReference type="EMBL" id="VCGU01000458">
    <property type="protein sequence ID" value="TRY62758.1"/>
    <property type="molecule type" value="Genomic_DNA"/>
</dbReference>
<evidence type="ECO:0000256" key="6">
    <source>
        <dbReference type="ARBA" id="ARBA00022679"/>
    </source>
</evidence>
<evidence type="ECO:0000256" key="14">
    <source>
        <dbReference type="ARBA" id="ARBA00023157"/>
    </source>
</evidence>